<dbReference type="InterPro" id="IPR005031">
    <property type="entry name" value="COQ10_START"/>
</dbReference>
<gene>
    <name evidence="2" type="ORF">TAV2_LOCUS21025</name>
</gene>
<evidence type="ECO:0000259" key="1">
    <source>
        <dbReference type="Pfam" id="PF03364"/>
    </source>
</evidence>
<organism evidence="2 3">
    <name type="scientific">Thlaspi arvense</name>
    <name type="common">Field penny-cress</name>
    <dbReference type="NCBI Taxonomy" id="13288"/>
    <lineage>
        <taxon>Eukaryota</taxon>
        <taxon>Viridiplantae</taxon>
        <taxon>Streptophyta</taxon>
        <taxon>Embryophyta</taxon>
        <taxon>Tracheophyta</taxon>
        <taxon>Spermatophyta</taxon>
        <taxon>Magnoliopsida</taxon>
        <taxon>eudicotyledons</taxon>
        <taxon>Gunneridae</taxon>
        <taxon>Pentapetalae</taxon>
        <taxon>rosids</taxon>
        <taxon>malvids</taxon>
        <taxon>Brassicales</taxon>
        <taxon>Brassicaceae</taxon>
        <taxon>Thlaspideae</taxon>
        <taxon>Thlaspi</taxon>
    </lineage>
</organism>
<proteinExistence type="predicted"/>
<protein>
    <recommendedName>
        <fullName evidence="1">Coenzyme Q-binding protein COQ10 START domain-containing protein</fullName>
    </recommendedName>
</protein>
<feature type="domain" description="Coenzyme Q-binding protein COQ10 START" evidence="1">
    <location>
        <begin position="147"/>
        <end position="342"/>
    </location>
</feature>
<dbReference type="PANTHER" id="PTHR34060:SF1">
    <property type="entry name" value="POLYKETIDE CYCLASE _ DEHYDRASE AND LIPID TRANSPORT PROTEIN"/>
    <property type="match status" value="1"/>
</dbReference>
<dbReference type="Gene3D" id="3.30.530.20">
    <property type="match status" value="2"/>
</dbReference>
<dbReference type="SUPFAM" id="SSF55961">
    <property type="entry name" value="Bet v1-like"/>
    <property type="match status" value="1"/>
</dbReference>
<evidence type="ECO:0000313" key="3">
    <source>
        <dbReference type="Proteomes" id="UP000836841"/>
    </source>
</evidence>
<dbReference type="Proteomes" id="UP000836841">
    <property type="component" value="Chromosome 6"/>
</dbReference>
<dbReference type="EMBL" id="OU466862">
    <property type="protein sequence ID" value="CAH2072092.1"/>
    <property type="molecule type" value="Genomic_DNA"/>
</dbReference>
<sequence length="360" mass="40575">MGNAFPDLETMQSSPILLDFSSAFRHPRAAAVATTSSSSAVSISHPQTRKFHSSNVSLSSFSHSSTLLLASSPRRCFSCRFGDGSPRFDSSDDDYRSEDDTEIDEDDYMVDCLTDGKTEDLVGDDGVLIVLKKLEKSSRRISSKIGMEASLDSVWSVLTDYEKLSDFIPGLVVSELVEKEGNRVRVFQYFRMGIEWFLGAVMMLDTMVTWSCDDDGDKSHNEISHILCIAFLSKQMGQQNLALGLKFNAKAVLDCFEKELEILPHGRRREIDFKMVEGDFQLFEGKWSIEQFDKGIQGEEALDIQFKDFRTTLAYTVDVKPKMWLPVRLVEGRLCKEIKTNLLSIRDAAQKVIEGVIHDL</sequence>
<name>A0AAU9SWP4_THLAR</name>
<evidence type="ECO:0000313" key="2">
    <source>
        <dbReference type="EMBL" id="CAH2072092.1"/>
    </source>
</evidence>
<dbReference type="PANTHER" id="PTHR34060">
    <property type="entry name" value="POLYKETIDE CYCLASE / DEHYDRASE AND LIPID TRANSPORT PROTEIN"/>
    <property type="match status" value="1"/>
</dbReference>
<accession>A0AAU9SWP4</accession>
<dbReference type="AlphaFoldDB" id="A0AAU9SWP4"/>
<dbReference type="InterPro" id="IPR023393">
    <property type="entry name" value="START-like_dom_sf"/>
</dbReference>
<reference evidence="2 3" key="1">
    <citation type="submission" date="2022-03" db="EMBL/GenBank/DDBJ databases">
        <authorList>
            <person name="Nunn A."/>
            <person name="Chopra R."/>
            <person name="Nunn A."/>
            <person name="Contreras Garrido A."/>
        </authorList>
    </citation>
    <scope>NUCLEOTIDE SEQUENCE [LARGE SCALE GENOMIC DNA]</scope>
</reference>
<keyword evidence="3" id="KW-1185">Reference proteome</keyword>
<dbReference type="CDD" id="cd08866">
    <property type="entry name" value="SRPBCC_11"/>
    <property type="match status" value="1"/>
</dbReference>
<dbReference type="Pfam" id="PF03364">
    <property type="entry name" value="Polyketide_cyc"/>
    <property type="match status" value="1"/>
</dbReference>